<dbReference type="GO" id="GO:0055085">
    <property type="term" value="P:transmembrane transport"/>
    <property type="evidence" value="ECO:0007669"/>
    <property type="project" value="InterPro"/>
</dbReference>
<dbReference type="InterPro" id="IPR051393">
    <property type="entry name" value="ABC_transporter_permease"/>
</dbReference>
<feature type="transmembrane region" description="Helical" evidence="7">
    <location>
        <begin position="73"/>
        <end position="94"/>
    </location>
</feature>
<keyword evidence="4 7" id="KW-0812">Transmembrane</keyword>
<gene>
    <name evidence="9" type="ORF">BRYFOR_05962</name>
</gene>
<evidence type="ECO:0000256" key="2">
    <source>
        <dbReference type="ARBA" id="ARBA00022448"/>
    </source>
</evidence>
<dbReference type="InterPro" id="IPR035906">
    <property type="entry name" value="MetI-like_sf"/>
</dbReference>
<dbReference type="SUPFAM" id="SSF161098">
    <property type="entry name" value="MetI-like"/>
    <property type="match status" value="1"/>
</dbReference>
<dbReference type="PROSITE" id="PS50928">
    <property type="entry name" value="ABC_TM1"/>
    <property type="match status" value="1"/>
</dbReference>
<comment type="similarity">
    <text evidence="7">Belongs to the binding-protein-dependent transport system permease family.</text>
</comment>
<protein>
    <submittedName>
        <fullName evidence="9">ABC transporter, permease protein</fullName>
    </submittedName>
</protein>
<dbReference type="PANTHER" id="PTHR30193:SF37">
    <property type="entry name" value="INNER MEMBRANE ABC TRANSPORTER PERMEASE PROTEIN YCJO"/>
    <property type="match status" value="1"/>
</dbReference>
<dbReference type="Proteomes" id="UP000005561">
    <property type="component" value="Unassembled WGS sequence"/>
</dbReference>
<keyword evidence="10" id="KW-1185">Reference proteome</keyword>
<dbReference type="Gene3D" id="1.10.3720.10">
    <property type="entry name" value="MetI-like"/>
    <property type="match status" value="1"/>
</dbReference>
<organism evidence="9 10">
    <name type="scientific">Marvinbryantia formatexigens DSM 14469</name>
    <dbReference type="NCBI Taxonomy" id="478749"/>
    <lineage>
        <taxon>Bacteria</taxon>
        <taxon>Bacillati</taxon>
        <taxon>Bacillota</taxon>
        <taxon>Clostridia</taxon>
        <taxon>Lachnospirales</taxon>
        <taxon>Lachnospiraceae</taxon>
        <taxon>Marvinbryantia</taxon>
    </lineage>
</organism>
<feature type="transmembrane region" description="Helical" evidence="7">
    <location>
        <begin position="156"/>
        <end position="178"/>
    </location>
</feature>
<evidence type="ECO:0000256" key="7">
    <source>
        <dbReference type="RuleBase" id="RU363032"/>
    </source>
</evidence>
<keyword evidence="6 7" id="KW-0472">Membrane</keyword>
<proteinExistence type="inferred from homology"/>
<evidence type="ECO:0000313" key="9">
    <source>
        <dbReference type="EMBL" id="EET62298.1"/>
    </source>
</evidence>
<comment type="subcellular location">
    <subcellularLocation>
        <location evidence="1 7">Cell membrane</location>
        <topology evidence="1 7">Multi-pass membrane protein</topology>
    </subcellularLocation>
</comment>
<dbReference type="eggNOG" id="COG1175">
    <property type="taxonomic scope" value="Bacteria"/>
</dbReference>
<evidence type="ECO:0000256" key="1">
    <source>
        <dbReference type="ARBA" id="ARBA00004651"/>
    </source>
</evidence>
<accession>C6LBG7</accession>
<name>C6LBG7_9FIRM</name>
<dbReference type="CDD" id="cd06261">
    <property type="entry name" value="TM_PBP2"/>
    <property type="match status" value="1"/>
</dbReference>
<keyword evidence="2 7" id="KW-0813">Transport</keyword>
<evidence type="ECO:0000256" key="4">
    <source>
        <dbReference type="ARBA" id="ARBA00022692"/>
    </source>
</evidence>
<dbReference type="EMBL" id="ACCL02000003">
    <property type="protein sequence ID" value="EET62298.1"/>
    <property type="molecule type" value="Genomic_DNA"/>
</dbReference>
<feature type="transmembrane region" description="Helical" evidence="7">
    <location>
        <begin position="264"/>
        <end position="286"/>
    </location>
</feature>
<evidence type="ECO:0000256" key="5">
    <source>
        <dbReference type="ARBA" id="ARBA00022989"/>
    </source>
</evidence>
<keyword evidence="5 7" id="KW-1133">Transmembrane helix</keyword>
<feature type="transmembrane region" description="Helical" evidence="7">
    <location>
        <begin position="199"/>
        <end position="225"/>
    </location>
</feature>
<feature type="transmembrane region" description="Helical" evidence="7">
    <location>
        <begin position="106"/>
        <end position="126"/>
    </location>
</feature>
<evidence type="ECO:0000313" key="10">
    <source>
        <dbReference type="Proteomes" id="UP000005561"/>
    </source>
</evidence>
<reference evidence="9" key="1">
    <citation type="submission" date="2009-07" db="EMBL/GenBank/DDBJ databases">
        <authorList>
            <person name="Weinstock G."/>
            <person name="Sodergren E."/>
            <person name="Clifton S."/>
            <person name="Fulton L."/>
            <person name="Fulton B."/>
            <person name="Courtney L."/>
            <person name="Fronick C."/>
            <person name="Harrison M."/>
            <person name="Strong C."/>
            <person name="Farmer C."/>
            <person name="Delahaunty K."/>
            <person name="Markovic C."/>
            <person name="Hall O."/>
            <person name="Minx P."/>
            <person name="Tomlinson C."/>
            <person name="Mitreva M."/>
            <person name="Nelson J."/>
            <person name="Hou S."/>
            <person name="Wollam A."/>
            <person name="Pepin K.H."/>
            <person name="Johnson M."/>
            <person name="Bhonagiri V."/>
            <person name="Nash W.E."/>
            <person name="Warren W."/>
            <person name="Chinwalla A."/>
            <person name="Mardis E.R."/>
            <person name="Wilson R.K."/>
        </authorList>
    </citation>
    <scope>NUCLEOTIDE SEQUENCE [LARGE SCALE GENOMIC DNA]</scope>
    <source>
        <strain evidence="9">DSM 14469</strain>
    </source>
</reference>
<dbReference type="InterPro" id="IPR000515">
    <property type="entry name" value="MetI-like"/>
</dbReference>
<dbReference type="RefSeq" id="WP_006860759.1">
    <property type="nucleotide sequence ID" value="NZ_ACCL02000003.1"/>
</dbReference>
<comment type="caution">
    <text evidence="9">The sequence shown here is derived from an EMBL/GenBank/DDBJ whole genome shotgun (WGS) entry which is preliminary data.</text>
</comment>
<evidence type="ECO:0000259" key="8">
    <source>
        <dbReference type="PROSITE" id="PS50928"/>
    </source>
</evidence>
<dbReference type="Pfam" id="PF00528">
    <property type="entry name" value="BPD_transp_1"/>
    <property type="match status" value="1"/>
</dbReference>
<dbReference type="PANTHER" id="PTHR30193">
    <property type="entry name" value="ABC TRANSPORTER PERMEASE PROTEIN"/>
    <property type="match status" value="1"/>
</dbReference>
<sequence length="295" mass="33881">MKKVNRKVKLKSSREYPFIYLAPTFIVLIGLVGVPMFNNIVRSFTNNGVFPVLDQYQRLFKDKVFLNDLKNTFVWLLYTVPFEMLFGLLIAVLLNSNIRFRKFWRTLFIVPWVIPSIVVCIVWKWIYNADYGVLNYLLYQLGIIDKYQLWVSSPKQALICVAAVYVWKITPFVLIMYLSGLQSISADIYEAAKLDGANWFRQISSITIPLLFPVMRSIILVSVIWSLNSFVYVYSISGGGPARASEIAQIFIYKTGIEQFNFEYSAAAANIFFLIVMAIAAVYIVVTEKKESTLV</sequence>
<dbReference type="STRING" id="168384.SAMN05660368_01419"/>
<evidence type="ECO:0000256" key="3">
    <source>
        <dbReference type="ARBA" id="ARBA00022475"/>
    </source>
</evidence>
<feature type="domain" description="ABC transmembrane type-1" evidence="8">
    <location>
        <begin position="69"/>
        <end position="283"/>
    </location>
</feature>
<feature type="transmembrane region" description="Helical" evidence="7">
    <location>
        <begin position="20"/>
        <end position="41"/>
    </location>
</feature>
<evidence type="ECO:0000256" key="6">
    <source>
        <dbReference type="ARBA" id="ARBA00023136"/>
    </source>
</evidence>
<keyword evidence="3" id="KW-1003">Cell membrane</keyword>
<dbReference type="AlphaFoldDB" id="C6LBG7"/>
<dbReference type="GO" id="GO:0005886">
    <property type="term" value="C:plasma membrane"/>
    <property type="evidence" value="ECO:0007669"/>
    <property type="project" value="UniProtKB-SubCell"/>
</dbReference>
<dbReference type="OrthoDB" id="9774308at2"/>